<evidence type="ECO:0000313" key="3">
    <source>
        <dbReference type="Proteomes" id="UP001209570"/>
    </source>
</evidence>
<feature type="compositionally biased region" description="Basic and acidic residues" evidence="1">
    <location>
        <begin position="65"/>
        <end position="74"/>
    </location>
</feature>
<name>A0AAD5MAY4_PYTIN</name>
<organism evidence="2 3">
    <name type="scientific">Pythium insidiosum</name>
    <name type="common">Pythiosis disease agent</name>
    <dbReference type="NCBI Taxonomy" id="114742"/>
    <lineage>
        <taxon>Eukaryota</taxon>
        <taxon>Sar</taxon>
        <taxon>Stramenopiles</taxon>
        <taxon>Oomycota</taxon>
        <taxon>Peronosporomycetes</taxon>
        <taxon>Pythiales</taxon>
        <taxon>Pythiaceae</taxon>
        <taxon>Pythium</taxon>
    </lineage>
</organism>
<evidence type="ECO:0000313" key="2">
    <source>
        <dbReference type="EMBL" id="KAJ0408628.1"/>
    </source>
</evidence>
<protein>
    <submittedName>
        <fullName evidence="2">Uncharacterized protein</fullName>
    </submittedName>
</protein>
<sequence>MPPPQLTRRLEALDACVRQWSAQISAVVRLRVVTSPLDVSCTSLRLVLRDDPRSTALPSVWRPSNDGKDPKVGDDPNQPPDAASLTAVLAELVELLALAASTREPVVWHTLLRVLLDSTAPRFEAPAVRCANPSATCSLLSCAFCDGSDCAVDLALEIDLANTDWVSEPRVVHDMLFEREQHLTAAGVAARDALVTWQGASSRVQRPALLRCRVQLEGMWLDDRDTLDDVRQRQYADDLDELLGQITALDEQDASVHVRVLGLEIAALLRQNRWPGLPRVLDAMASSTFPVPATGWSLSVAAGSHSFSLARVEELRLTNASDQIPELFQALANGHAPRMKTLMLAADRTFWTGAQGRRNAEAFGFAVWSPSSRLRLEQLEIWLDRLSPEAVAAIAQGAQVERAQPTSAADRALQSLQSIRIRVDWRSDERAVLGLLQLGLGPGTRAVELEKDTSDAPSSYLAAVMSSCPELEELTCRCRWREAEALEGPFFLHRLKTLRLLRRDESEDLWPADWDADSAQGESQVDLAVLRAVLTSSSSACLRELVWIPEDGIRGETAAHEIARSCPSLEKLVVRGVSVPFVDALAAAYEQGRLRASSLAVYQWMDSYDPETGCCVPIQRLLSVLANDAHAMATALSDLEIGVSQRNGCLDPFLSRLLQRNQRLVRCRFSLDVLGTSLPEGVDVVQRRVELSRAHRLAFLSALRDCKLHFPPEVVHLCWQYCGRVPSRRVLVDLTGGY</sequence>
<comment type="caution">
    <text evidence="2">The sequence shown here is derived from an EMBL/GenBank/DDBJ whole genome shotgun (WGS) entry which is preliminary data.</text>
</comment>
<accession>A0AAD5MAY4</accession>
<gene>
    <name evidence="2" type="ORF">P43SY_008975</name>
</gene>
<dbReference type="Proteomes" id="UP001209570">
    <property type="component" value="Unassembled WGS sequence"/>
</dbReference>
<proteinExistence type="predicted"/>
<evidence type="ECO:0000256" key="1">
    <source>
        <dbReference type="SAM" id="MobiDB-lite"/>
    </source>
</evidence>
<feature type="region of interest" description="Disordered" evidence="1">
    <location>
        <begin position="57"/>
        <end position="80"/>
    </location>
</feature>
<dbReference type="AlphaFoldDB" id="A0AAD5MAY4"/>
<reference evidence="2" key="1">
    <citation type="submission" date="2021-12" db="EMBL/GenBank/DDBJ databases">
        <title>Prjna785345.</title>
        <authorList>
            <person name="Rujirawat T."/>
            <person name="Krajaejun T."/>
        </authorList>
    </citation>
    <scope>NUCLEOTIDE SEQUENCE</scope>
    <source>
        <strain evidence="2">Pi057C3</strain>
    </source>
</reference>
<keyword evidence="3" id="KW-1185">Reference proteome</keyword>
<dbReference type="EMBL" id="JAKCXM010000010">
    <property type="protein sequence ID" value="KAJ0408628.1"/>
    <property type="molecule type" value="Genomic_DNA"/>
</dbReference>